<keyword evidence="2" id="KW-0342">GTP-binding</keyword>
<feature type="region of interest" description="Disordered" evidence="3">
    <location>
        <begin position="1"/>
        <end position="97"/>
    </location>
</feature>
<feature type="region of interest" description="Disordered" evidence="3">
    <location>
        <begin position="243"/>
        <end position="283"/>
    </location>
</feature>
<dbReference type="Gene3D" id="3.40.50.300">
    <property type="entry name" value="P-loop containing nucleotide triphosphate hydrolases"/>
    <property type="match status" value="1"/>
</dbReference>
<protein>
    <submittedName>
        <fullName evidence="5">Ras-related protein Rab-26</fullName>
    </submittedName>
</protein>
<keyword evidence="1" id="KW-0547">Nucleotide-binding</keyword>
<dbReference type="SMART" id="SM00175">
    <property type="entry name" value="RAB"/>
    <property type="match status" value="1"/>
</dbReference>
<dbReference type="SUPFAM" id="SSF52540">
    <property type="entry name" value="P-loop containing nucleoside triphosphate hydrolases"/>
    <property type="match status" value="1"/>
</dbReference>
<reference evidence="5" key="1">
    <citation type="submission" date="2016-11" db="UniProtKB">
        <authorList>
            <consortium name="WormBaseParasite"/>
        </authorList>
    </citation>
    <scope>IDENTIFICATION</scope>
</reference>
<dbReference type="GO" id="GO:0005525">
    <property type="term" value="F:GTP binding"/>
    <property type="evidence" value="ECO:0007669"/>
    <property type="project" value="UniProtKB-KW"/>
</dbReference>
<evidence type="ECO:0000313" key="4">
    <source>
        <dbReference type="Proteomes" id="UP000095280"/>
    </source>
</evidence>
<feature type="compositionally biased region" description="Low complexity" evidence="3">
    <location>
        <begin position="128"/>
        <end position="144"/>
    </location>
</feature>
<feature type="compositionally biased region" description="Low complexity" evidence="3">
    <location>
        <begin position="153"/>
        <end position="162"/>
    </location>
</feature>
<feature type="compositionally biased region" description="Polar residues" evidence="3">
    <location>
        <begin position="7"/>
        <end position="19"/>
    </location>
</feature>
<feature type="compositionally biased region" description="Low complexity" evidence="3">
    <location>
        <begin position="41"/>
        <end position="51"/>
    </location>
</feature>
<name>A0A1I8F7U4_9PLAT</name>
<dbReference type="GO" id="GO:0003924">
    <property type="term" value="F:GTPase activity"/>
    <property type="evidence" value="ECO:0007669"/>
    <property type="project" value="InterPro"/>
</dbReference>
<keyword evidence="4" id="KW-1185">Reference proteome</keyword>
<evidence type="ECO:0000256" key="1">
    <source>
        <dbReference type="ARBA" id="ARBA00022741"/>
    </source>
</evidence>
<dbReference type="Proteomes" id="UP000095280">
    <property type="component" value="Unplaced"/>
</dbReference>
<dbReference type="PROSITE" id="PS51419">
    <property type="entry name" value="RAB"/>
    <property type="match status" value="1"/>
</dbReference>
<dbReference type="InterPro" id="IPR027417">
    <property type="entry name" value="P-loop_NTPase"/>
</dbReference>
<dbReference type="PANTHER" id="PTHR47977">
    <property type="entry name" value="RAS-RELATED PROTEIN RAB"/>
    <property type="match status" value="1"/>
</dbReference>
<sequence>VREQDRITQQLHLLHQTNRQLRDKNEGAPRSPGGQPGQRCAPSPAAAAGLVPPAPAEPPGRICPANLRPELHRTAGRRMDSCDLDSDNPDSGMSTLRDVPDLEVEDAANNWAAAAAAAAGISAPPPRSVRSSGYYSRQRQQQRFGSRKSNRQALPPAAAAALNSESEAGEDAARGGAVQAERVRQSFSLSSSSSSSRIRCHRSDAPSAARRGRAAGLDCRATPAPELTWGVSTDSLQRSQECLSGHSAITNVPRRDRRGGGGAGSRRQKPESSPGRQAAAGQEASTSCAIVTVSGNPERACSKWCWAGDAAVGKSSFIMRLCDNRFTENTTATLGWTSRLRLSPLMGRVFAHCRWVHIIKVYTFQLNHHPAVRHGRPGALPVRCQVLLRRADGVLLLFDCTYERSFLSVREWVDQVHEAADKSVPIMICSNKTDFETGAQQTGQSGWRKEYDALFAECQREERRECADVNRANVRLGKDDDKRKECKRKIGLLRFLDSDLGPIDRLIAWFTRGEYMKSLPAAVLSRNSLFSPSSPCRC</sequence>
<accession>A0A1I8F7U4</accession>
<evidence type="ECO:0000256" key="3">
    <source>
        <dbReference type="SAM" id="MobiDB-lite"/>
    </source>
</evidence>
<proteinExistence type="predicted"/>
<feature type="region of interest" description="Disordered" evidence="3">
    <location>
        <begin position="118"/>
        <end position="217"/>
    </location>
</feature>
<dbReference type="Pfam" id="PF00071">
    <property type="entry name" value="Ras"/>
    <property type="match status" value="1"/>
</dbReference>
<evidence type="ECO:0000313" key="5">
    <source>
        <dbReference type="WBParaSite" id="maker-unitig_23263-snap-gene-0.1-mRNA-1"/>
    </source>
</evidence>
<feature type="compositionally biased region" description="Low complexity" evidence="3">
    <location>
        <begin position="185"/>
        <end position="197"/>
    </location>
</feature>
<evidence type="ECO:0000256" key="2">
    <source>
        <dbReference type="ARBA" id="ARBA00023134"/>
    </source>
</evidence>
<organism evidence="4 5">
    <name type="scientific">Macrostomum lignano</name>
    <dbReference type="NCBI Taxonomy" id="282301"/>
    <lineage>
        <taxon>Eukaryota</taxon>
        <taxon>Metazoa</taxon>
        <taxon>Spiralia</taxon>
        <taxon>Lophotrochozoa</taxon>
        <taxon>Platyhelminthes</taxon>
        <taxon>Rhabditophora</taxon>
        <taxon>Macrostomorpha</taxon>
        <taxon>Macrostomida</taxon>
        <taxon>Macrostomidae</taxon>
        <taxon>Macrostomum</taxon>
    </lineage>
</organism>
<dbReference type="AlphaFoldDB" id="A0A1I8F7U4"/>
<dbReference type="InterPro" id="IPR001806">
    <property type="entry name" value="Small_GTPase"/>
</dbReference>
<dbReference type="InterPro" id="IPR050227">
    <property type="entry name" value="Rab"/>
</dbReference>
<feature type="compositionally biased region" description="Low complexity" evidence="3">
    <location>
        <begin position="205"/>
        <end position="217"/>
    </location>
</feature>
<feature type="compositionally biased region" description="Basic and acidic residues" evidence="3">
    <location>
        <begin position="69"/>
        <end position="81"/>
    </location>
</feature>
<dbReference type="WBParaSite" id="maker-unitig_23263-snap-gene-0.1-mRNA-1">
    <property type="protein sequence ID" value="maker-unitig_23263-snap-gene-0.1-mRNA-1"/>
    <property type="gene ID" value="maker-unitig_23263-snap-gene-0.1"/>
</dbReference>